<evidence type="ECO:0000313" key="2">
    <source>
        <dbReference type="Proteomes" id="UP000033452"/>
    </source>
</evidence>
<dbReference type="Proteomes" id="UP000033452">
    <property type="component" value="Unassembled WGS sequence"/>
</dbReference>
<keyword evidence="2" id="KW-1185">Reference proteome</keyword>
<evidence type="ECO:0000313" key="1">
    <source>
        <dbReference type="EMBL" id="KJZ07469.1"/>
    </source>
</evidence>
<protein>
    <submittedName>
        <fullName evidence="1">Uncharacterized protein</fullName>
    </submittedName>
</protein>
<comment type="caution">
    <text evidence="1">The sequence shown here is derived from an EMBL/GenBank/DDBJ whole genome shotgun (WGS) entry which is preliminary data.</text>
</comment>
<proteinExistence type="predicted"/>
<reference evidence="1 2" key="1">
    <citation type="journal article" date="2015" name="BMC Genomics">
        <title>Genome mining reveals unlocked bioactive potential of marine Gram-negative bacteria.</title>
        <authorList>
            <person name="Machado H."/>
            <person name="Sonnenschein E.C."/>
            <person name="Melchiorsen J."/>
            <person name="Gram L."/>
        </authorList>
    </citation>
    <scope>NUCLEOTIDE SEQUENCE [LARGE SCALE GENOMIC DNA]</scope>
    <source>
        <strain evidence="1 2">S2471</strain>
    </source>
</reference>
<name>A0A0F4QJJ0_9GAMM</name>
<organism evidence="1 2">
    <name type="scientific">Pseudoalteromonas rubra</name>
    <dbReference type="NCBI Taxonomy" id="43658"/>
    <lineage>
        <taxon>Bacteria</taxon>
        <taxon>Pseudomonadati</taxon>
        <taxon>Pseudomonadota</taxon>
        <taxon>Gammaproteobacteria</taxon>
        <taxon>Alteromonadales</taxon>
        <taxon>Pseudoalteromonadaceae</taxon>
        <taxon>Pseudoalteromonas</taxon>
    </lineage>
</organism>
<sequence>MADGLSLQATYFGKEIQLIRKGRLLNAVFEYIHRLPVDHLSGEHCAADVIGIHLCRHGHAGHLSVVSKALGRLVAGFFIGHYIRTLRRNIVTALLIIQLCFNPGDSRYDSCHHNCLSW</sequence>
<dbReference type="EMBL" id="JXYA01000037">
    <property type="protein sequence ID" value="KJZ07469.1"/>
    <property type="molecule type" value="Genomic_DNA"/>
</dbReference>
<gene>
    <name evidence="1" type="ORF">TW77_15370</name>
</gene>
<accession>A0A0F4QJJ0</accession>
<dbReference type="AlphaFoldDB" id="A0A0F4QJJ0"/>